<organism evidence="6 7">
    <name type="scientific">Pseudanabaena frigida</name>
    <dbReference type="NCBI Taxonomy" id="945775"/>
    <lineage>
        <taxon>Bacteria</taxon>
        <taxon>Bacillati</taxon>
        <taxon>Cyanobacteriota</taxon>
        <taxon>Cyanophyceae</taxon>
        <taxon>Pseudanabaenales</taxon>
        <taxon>Pseudanabaenaceae</taxon>
        <taxon>Pseudanabaena</taxon>
    </lineage>
</organism>
<dbReference type="PROSITE" id="PS50082">
    <property type="entry name" value="WD_REPEATS_2"/>
    <property type="match status" value="15"/>
</dbReference>
<feature type="repeat" description="WD" evidence="3">
    <location>
        <begin position="1455"/>
        <end position="1496"/>
    </location>
</feature>
<dbReference type="InterPro" id="IPR020472">
    <property type="entry name" value="WD40_PAC1"/>
</dbReference>
<dbReference type="InterPro" id="IPR036322">
    <property type="entry name" value="WD40_repeat_dom_sf"/>
</dbReference>
<keyword evidence="1 3" id="KW-0853">WD repeat</keyword>
<feature type="repeat" description="WD" evidence="3">
    <location>
        <begin position="1332"/>
        <end position="1373"/>
    </location>
</feature>
<protein>
    <recommendedName>
        <fullName evidence="5">Novel STAND NTPase 1 domain-containing protein</fullName>
    </recommendedName>
</protein>
<dbReference type="CDD" id="cd00200">
    <property type="entry name" value="WD40"/>
    <property type="match status" value="2"/>
</dbReference>
<dbReference type="SUPFAM" id="SSF50998">
    <property type="entry name" value="Quinoprotein alcohol dehydrogenase-like"/>
    <property type="match status" value="1"/>
</dbReference>
<dbReference type="SMART" id="SM00320">
    <property type="entry name" value="WD40"/>
    <property type="match status" value="15"/>
</dbReference>
<feature type="repeat" description="WD" evidence="3">
    <location>
        <begin position="1250"/>
        <end position="1291"/>
    </location>
</feature>
<dbReference type="SUPFAM" id="SSF50978">
    <property type="entry name" value="WD40 repeat-like"/>
    <property type="match status" value="1"/>
</dbReference>
<reference evidence="6 7" key="2">
    <citation type="submission" date="2018-06" db="EMBL/GenBank/DDBJ databases">
        <title>Metagenomic assembly of (sub)arctic Cyanobacteria and their associated microbiome from non-axenic cultures.</title>
        <authorList>
            <person name="Baurain D."/>
        </authorList>
    </citation>
    <scope>NUCLEOTIDE SEQUENCE [LARGE SCALE GENOMIC DNA]</scope>
    <source>
        <strain evidence="6">ULC066bin1</strain>
    </source>
</reference>
<dbReference type="InterPro" id="IPR011044">
    <property type="entry name" value="Quino_amine_DH_bsu"/>
</dbReference>
<feature type="repeat" description="WD" evidence="3">
    <location>
        <begin position="1291"/>
        <end position="1332"/>
    </location>
</feature>
<feature type="repeat" description="WD" evidence="3">
    <location>
        <begin position="1629"/>
        <end position="1663"/>
    </location>
</feature>
<feature type="repeat" description="WD" evidence="3">
    <location>
        <begin position="1496"/>
        <end position="1528"/>
    </location>
</feature>
<feature type="repeat" description="WD" evidence="3">
    <location>
        <begin position="1578"/>
        <end position="1619"/>
    </location>
</feature>
<dbReference type="InterPro" id="IPR050349">
    <property type="entry name" value="WD_LIS1/nudF_dynein_reg"/>
</dbReference>
<keyword evidence="2" id="KW-0677">Repeat</keyword>
<feature type="repeat" description="WD" evidence="3">
    <location>
        <begin position="1414"/>
        <end position="1455"/>
    </location>
</feature>
<accession>A0A2W4YMJ9</accession>
<gene>
    <name evidence="6" type="ORF">DCF19_03075</name>
</gene>
<dbReference type="InterPro" id="IPR015943">
    <property type="entry name" value="WD40/YVTN_repeat-like_dom_sf"/>
</dbReference>
<evidence type="ECO:0000313" key="7">
    <source>
        <dbReference type="Proteomes" id="UP000249467"/>
    </source>
</evidence>
<dbReference type="InterPro" id="IPR011047">
    <property type="entry name" value="Quinoprotein_ADH-like_sf"/>
</dbReference>
<evidence type="ECO:0000313" key="6">
    <source>
        <dbReference type="EMBL" id="PZO44198.1"/>
    </source>
</evidence>
<dbReference type="InterPro" id="IPR019775">
    <property type="entry name" value="WD40_repeat_CS"/>
</dbReference>
<dbReference type="Pfam" id="PF00400">
    <property type="entry name" value="WD40"/>
    <property type="match status" value="15"/>
</dbReference>
<dbReference type="InterPro" id="IPR049052">
    <property type="entry name" value="nSTAND1"/>
</dbReference>
<dbReference type="PRINTS" id="PR00320">
    <property type="entry name" value="GPROTEINBRPT"/>
</dbReference>
<evidence type="ECO:0000256" key="1">
    <source>
        <dbReference type="ARBA" id="ARBA00022574"/>
    </source>
</evidence>
<proteinExistence type="predicted"/>
<keyword evidence="4" id="KW-0175">Coiled coil</keyword>
<feature type="repeat" description="WD" evidence="3">
    <location>
        <begin position="1120"/>
        <end position="1161"/>
    </location>
</feature>
<feature type="repeat" description="WD" evidence="3">
    <location>
        <begin position="1038"/>
        <end position="1072"/>
    </location>
</feature>
<dbReference type="Proteomes" id="UP000249467">
    <property type="component" value="Unassembled WGS sequence"/>
</dbReference>
<dbReference type="Pfam" id="PF20703">
    <property type="entry name" value="nSTAND1"/>
    <property type="match status" value="1"/>
</dbReference>
<feature type="repeat" description="WD" evidence="3">
    <location>
        <begin position="1373"/>
        <end position="1414"/>
    </location>
</feature>
<feature type="repeat" description="WD" evidence="3">
    <location>
        <begin position="1537"/>
        <end position="1578"/>
    </location>
</feature>
<name>A0A2W4YMJ9_9CYAN</name>
<evidence type="ECO:0000259" key="5">
    <source>
        <dbReference type="Pfam" id="PF20703"/>
    </source>
</evidence>
<feature type="coiled-coil region" evidence="4">
    <location>
        <begin position="945"/>
        <end position="975"/>
    </location>
</feature>
<dbReference type="SUPFAM" id="SSF50969">
    <property type="entry name" value="YVTN repeat-like/Quinoprotein amine dehydrogenase"/>
    <property type="match status" value="1"/>
</dbReference>
<dbReference type="EMBL" id="QBML01000003">
    <property type="protein sequence ID" value="PZO44198.1"/>
    <property type="molecule type" value="Genomic_DNA"/>
</dbReference>
<reference evidence="6 7" key="1">
    <citation type="submission" date="2018-04" db="EMBL/GenBank/DDBJ databases">
        <authorList>
            <person name="Go L.Y."/>
            <person name="Mitchell J.A."/>
        </authorList>
    </citation>
    <scope>NUCLEOTIDE SEQUENCE [LARGE SCALE GENOMIC DNA]</scope>
    <source>
        <strain evidence="6">ULC066bin1</strain>
    </source>
</reference>
<dbReference type="PANTHER" id="PTHR44129">
    <property type="entry name" value="WD REPEAT-CONTAINING PROTEIN POP1"/>
    <property type="match status" value="1"/>
</dbReference>
<dbReference type="Gene3D" id="2.130.10.10">
    <property type="entry name" value="YVTN repeat-like/Quinoprotein amine dehydrogenase"/>
    <property type="match status" value="6"/>
</dbReference>
<evidence type="ECO:0000256" key="4">
    <source>
        <dbReference type="SAM" id="Coils"/>
    </source>
</evidence>
<evidence type="ECO:0000256" key="2">
    <source>
        <dbReference type="ARBA" id="ARBA00022737"/>
    </source>
</evidence>
<dbReference type="PROSITE" id="PS00678">
    <property type="entry name" value="WD_REPEATS_1"/>
    <property type="match status" value="13"/>
</dbReference>
<sequence length="1690" mass="188505">MSDRTNIIADHNRDALRRLTRIVTRSQGFSLSIALCNYRVLQGRVLQDLRSQLAENNLPETAIAILELKPDAKTLLAPIQELMGEVHQLPTEQKPKVLMVLGLDAVTEIEVVLKSANRVREEFANCLEFPMVLWLSDRTQDILTREASDLANWTTAGAIEFRLEPLELKTLVQASTEEMFDRFQDVRKRESIHTAISDRLQKFELKTAIAELETQEIEIDEELRANLDFAFGCIAFTESQIDLAKELFQRSLTIWRGRNQLKQAVCLLQLGMCDRNQALRHRFDKEIFYLSSQQYLTECLTIFRQLERGDLVAEYINFLTATMEDLLSRESLTPSPSPRGRGEQEMILTSPLPEGEGLGEESLEALANEALALHQTYPNQLREAHDLAILASVRLWHHDYASARELAETALDLYREGEALKLPNFPFSQRYVYGKYELWLAKALDGLGDRQGAIARLEAVRHQWEHQYEAQIYVLILEELRSLYTAAGLYLEAFETKQHQRSVEQQYGLRAFIGAGTLNPTRDANNPNIYTEVANQSDSIAQEIEASGRMLDVQNLADRIGQARFPLTVIHGDSGAGKSSILSGGLVPALRTKGTIDGRKVLVFAIKNYKDWSAEVKRKLQKYFGDRRPDLDPIQHFKRNIDENYLTVLIFDQFEDFFFKKEDFRDRLPFYKFLKACLHTDFVRVVLSLREDYLHYLLECDRAVDLEKVENDILGKQVRYYLGDFTQAQARQVIETLTRRSQLRLEPELIDRLVTDLSGEQLRILPIELQVVGAQLESENPPISTLQQYLSLTGNTAENRGRKPSEVLVERWLENVVRDCGVGNKDLAERVLYALTGNEEKRPQKTQAELAAELLGEVSGDGFRSPPAPLKKGGEELNQVPLFKGDAEGRGIEPLNEAENLSLVLAVLVGSGLAFRVSSSPDDRFQLIHDYLVSFIRKKYVFGMAEELRMTKEQLRSALEAKEKELQRAEIAEIEAVSITCEAYWLAHKELDAMLAGLRAAKRIFDPDIRKIIPNYTEGRTFGRLWEVIYNIREANRLDGHSGWVRSIAFSPNGKAIASGSSDSTIKLWNLDGKELHTLTGHRGGVNSVAFSPDGKTIASGSEDKTIKLWSLNGRELQTITGHGNSVYSIAFSPDGKTIASGSEDKTIKLWNLEGKELLTLIGHSIAVRSVAFSPDGKTVASGGSDSTIKLWNLDNKKWNLGGRSLRTIKVPEAVVWSVAFSPDGKTIASSSTDNTIKLWNLDGKELLTLTGHSDGVMCVAFSPDGKTIASGSWDKTIKLWNLDGKELRTLKGHSNIVFSVVFSPDGKTIASGSWDKTIKLWNLDGKELPTLKGHSNIVFSVVFSPDGKTIASGSWDKTIKLWNLDGKELPTLKGHSNIVFSVVFSPDGKTIASGSWDKTIKLWNLDGKELPTLKGHSNIVFSVVFSPDGKTIASGSWDKTIKLWNLDGKELLTLTGHSDGVTCVAFSPNGNSIASGSGDKTIKLWNLDGKELITLHGHRSKVSSVAFSPDGTIIATGSYDKTIKLWNCDGKELQTCTGHSSLVSSVSFSPDSQTIVSSSGDNTIRLWNLEGNELRIFTGHNDSVLSAGFSPDGKTIASSSKDNTIKLWNLEGKELRTLTNHRGVWSGVWSVAFSPDGKTIASGSSDDSIKLWDIDPELAISKACDWLRPYLTNNPNVSESDRQLLGSKK</sequence>
<dbReference type="PROSITE" id="PS50294">
    <property type="entry name" value="WD_REPEATS_REGION"/>
    <property type="match status" value="15"/>
</dbReference>
<evidence type="ECO:0000256" key="3">
    <source>
        <dbReference type="PROSITE-ProRule" id="PRU00221"/>
    </source>
</evidence>
<feature type="domain" description="Novel STAND NTPase 1" evidence="5">
    <location>
        <begin position="548"/>
        <end position="849"/>
    </location>
</feature>
<comment type="caution">
    <text evidence="6">The sequence shown here is derived from an EMBL/GenBank/DDBJ whole genome shotgun (WGS) entry which is preliminary data.</text>
</comment>
<feature type="repeat" description="WD" evidence="3">
    <location>
        <begin position="1161"/>
        <end position="1196"/>
    </location>
</feature>
<feature type="repeat" description="WD" evidence="3">
    <location>
        <begin position="1209"/>
        <end position="1250"/>
    </location>
</feature>
<feature type="repeat" description="WD" evidence="3">
    <location>
        <begin position="1079"/>
        <end position="1120"/>
    </location>
</feature>
<dbReference type="InterPro" id="IPR001680">
    <property type="entry name" value="WD40_rpt"/>
</dbReference>